<dbReference type="OrthoDB" id="4255731at2"/>
<dbReference type="RefSeq" id="WP_141137418.1">
    <property type="nucleotide sequence ID" value="NZ_FZNO01000004.1"/>
</dbReference>
<evidence type="ECO:0008006" key="3">
    <source>
        <dbReference type="Google" id="ProtNLM"/>
    </source>
</evidence>
<evidence type="ECO:0000313" key="2">
    <source>
        <dbReference type="Proteomes" id="UP000198403"/>
    </source>
</evidence>
<sequence length="227" mass="25545">MTDPGSVTEALIAAVREARDRDGWNARTLAQACAAAGMPSLDQSTITNILNNRRQRIGVDEWLTLAYVLNLPPAQMLLPLTSSDRARLTPGVVVDQEAALRWLLGQTSAPRPDSDLEHELRWARNGAPLLGWQELWQLTGYAKGLLREREAAASRPLPDEGKYLEMLLKVHQNELEAIDRRLRTALLTLTEHYDRMHEQQLSPPACEPMLLDEMDRLEVPRPKGMSK</sequence>
<evidence type="ECO:0000313" key="1">
    <source>
        <dbReference type="EMBL" id="SNR35756.1"/>
    </source>
</evidence>
<keyword evidence="2" id="KW-1185">Reference proteome</keyword>
<reference evidence="1 2" key="1">
    <citation type="submission" date="2017-06" db="EMBL/GenBank/DDBJ databases">
        <authorList>
            <person name="Kim H.J."/>
            <person name="Triplett B.A."/>
        </authorList>
    </citation>
    <scope>NUCLEOTIDE SEQUENCE [LARGE SCALE GENOMIC DNA]</scope>
    <source>
        <strain evidence="1 2">DSM 44272</strain>
    </source>
</reference>
<organism evidence="1 2">
    <name type="scientific">Blastococcus mobilis</name>
    <dbReference type="NCBI Taxonomy" id="1938746"/>
    <lineage>
        <taxon>Bacteria</taxon>
        <taxon>Bacillati</taxon>
        <taxon>Actinomycetota</taxon>
        <taxon>Actinomycetes</taxon>
        <taxon>Geodermatophilales</taxon>
        <taxon>Geodermatophilaceae</taxon>
        <taxon>Blastococcus</taxon>
    </lineage>
</organism>
<dbReference type="Proteomes" id="UP000198403">
    <property type="component" value="Unassembled WGS sequence"/>
</dbReference>
<dbReference type="GO" id="GO:0003677">
    <property type="term" value="F:DNA binding"/>
    <property type="evidence" value="ECO:0007669"/>
    <property type="project" value="InterPro"/>
</dbReference>
<accession>A0A238VNE4</accession>
<dbReference type="SUPFAM" id="SSF47413">
    <property type="entry name" value="lambda repressor-like DNA-binding domains"/>
    <property type="match status" value="1"/>
</dbReference>
<dbReference type="Gene3D" id="1.10.260.40">
    <property type="entry name" value="lambda repressor-like DNA-binding domains"/>
    <property type="match status" value="1"/>
</dbReference>
<gene>
    <name evidence="1" type="ORF">SAMN06272737_10413</name>
</gene>
<proteinExistence type="predicted"/>
<protein>
    <recommendedName>
        <fullName evidence="3">HTH cro/C1-type domain-containing protein</fullName>
    </recommendedName>
</protein>
<name>A0A238VNE4_9ACTN</name>
<dbReference type="InterPro" id="IPR010982">
    <property type="entry name" value="Lambda_DNA-bd_dom_sf"/>
</dbReference>
<dbReference type="AlphaFoldDB" id="A0A238VNE4"/>
<dbReference type="EMBL" id="FZNO01000004">
    <property type="protein sequence ID" value="SNR35756.1"/>
    <property type="molecule type" value="Genomic_DNA"/>
</dbReference>